<organism evidence="1">
    <name type="scientific">Anguilla anguilla</name>
    <name type="common">European freshwater eel</name>
    <name type="synonym">Muraena anguilla</name>
    <dbReference type="NCBI Taxonomy" id="7936"/>
    <lineage>
        <taxon>Eukaryota</taxon>
        <taxon>Metazoa</taxon>
        <taxon>Chordata</taxon>
        <taxon>Craniata</taxon>
        <taxon>Vertebrata</taxon>
        <taxon>Euteleostomi</taxon>
        <taxon>Actinopterygii</taxon>
        <taxon>Neopterygii</taxon>
        <taxon>Teleostei</taxon>
        <taxon>Anguilliformes</taxon>
        <taxon>Anguillidae</taxon>
        <taxon>Anguilla</taxon>
    </lineage>
</organism>
<dbReference type="EMBL" id="GBXM01012431">
    <property type="protein sequence ID" value="JAH96146.1"/>
    <property type="molecule type" value="Transcribed_RNA"/>
</dbReference>
<evidence type="ECO:0000313" key="1">
    <source>
        <dbReference type="EMBL" id="JAH96146.1"/>
    </source>
</evidence>
<protein>
    <submittedName>
        <fullName evidence="1">Uncharacterized protein</fullName>
    </submittedName>
</protein>
<proteinExistence type="predicted"/>
<accession>A0A0E9X100</accession>
<dbReference type="AlphaFoldDB" id="A0A0E9X100"/>
<reference evidence="1" key="2">
    <citation type="journal article" date="2015" name="Fish Shellfish Immunol.">
        <title>Early steps in the European eel (Anguilla anguilla)-Vibrio vulnificus interaction in the gills: Role of the RtxA13 toxin.</title>
        <authorList>
            <person name="Callol A."/>
            <person name="Pajuelo D."/>
            <person name="Ebbesson L."/>
            <person name="Teles M."/>
            <person name="MacKenzie S."/>
            <person name="Amaro C."/>
        </authorList>
    </citation>
    <scope>NUCLEOTIDE SEQUENCE</scope>
</reference>
<sequence>MQGYKRQLKAIGSLVSGVRPEQRICSTQKYAKKSSLEDTSD</sequence>
<reference evidence="1" key="1">
    <citation type="submission" date="2014-11" db="EMBL/GenBank/DDBJ databases">
        <authorList>
            <person name="Amaro Gonzalez C."/>
        </authorList>
    </citation>
    <scope>NUCLEOTIDE SEQUENCE</scope>
</reference>
<name>A0A0E9X100_ANGAN</name>